<keyword evidence="1" id="KW-0732">Signal</keyword>
<organism evidence="2 3">
    <name type="scientific">Jaminaea rosea</name>
    <dbReference type="NCBI Taxonomy" id="1569628"/>
    <lineage>
        <taxon>Eukaryota</taxon>
        <taxon>Fungi</taxon>
        <taxon>Dikarya</taxon>
        <taxon>Basidiomycota</taxon>
        <taxon>Ustilaginomycotina</taxon>
        <taxon>Exobasidiomycetes</taxon>
        <taxon>Microstromatales</taxon>
        <taxon>Microstromatales incertae sedis</taxon>
        <taxon>Jaminaea</taxon>
    </lineage>
</organism>
<evidence type="ECO:0000313" key="3">
    <source>
        <dbReference type="Proteomes" id="UP000245884"/>
    </source>
</evidence>
<sequence>MHATRISLAVATLVAFAAYHTIQTVGALPASTGALVHARDLFVPRNSSGEPAHCSDSPCDTCAGGKLECGDCKHCQSPPAIRALDASIGADILMVN</sequence>
<dbReference type="EMBL" id="KZ819668">
    <property type="protein sequence ID" value="PWN27295.1"/>
    <property type="molecule type" value="Genomic_DNA"/>
</dbReference>
<feature type="signal peptide" evidence="1">
    <location>
        <begin position="1"/>
        <end position="27"/>
    </location>
</feature>
<feature type="chain" id="PRO_5016373622" evidence="1">
    <location>
        <begin position="28"/>
        <end position="96"/>
    </location>
</feature>
<dbReference type="GeneID" id="37031021"/>
<protein>
    <submittedName>
        <fullName evidence="2">Uncharacterized protein</fullName>
    </submittedName>
</protein>
<dbReference type="Proteomes" id="UP000245884">
    <property type="component" value="Unassembled WGS sequence"/>
</dbReference>
<evidence type="ECO:0000313" key="2">
    <source>
        <dbReference type="EMBL" id="PWN27295.1"/>
    </source>
</evidence>
<accession>A0A316UW01</accession>
<keyword evidence="3" id="KW-1185">Reference proteome</keyword>
<dbReference type="AlphaFoldDB" id="A0A316UW01"/>
<evidence type="ECO:0000256" key="1">
    <source>
        <dbReference type="SAM" id="SignalP"/>
    </source>
</evidence>
<dbReference type="RefSeq" id="XP_025361907.1">
    <property type="nucleotide sequence ID" value="XM_025509198.1"/>
</dbReference>
<proteinExistence type="predicted"/>
<gene>
    <name evidence="2" type="ORF">BDZ90DRAFT_279659</name>
</gene>
<reference evidence="2 3" key="1">
    <citation type="journal article" date="2018" name="Mol. Biol. Evol.">
        <title>Broad Genomic Sampling Reveals a Smut Pathogenic Ancestry of the Fungal Clade Ustilaginomycotina.</title>
        <authorList>
            <person name="Kijpornyongpan T."/>
            <person name="Mondo S.J."/>
            <person name="Barry K."/>
            <person name="Sandor L."/>
            <person name="Lee J."/>
            <person name="Lipzen A."/>
            <person name="Pangilinan J."/>
            <person name="LaButti K."/>
            <person name="Hainaut M."/>
            <person name="Henrissat B."/>
            <person name="Grigoriev I.V."/>
            <person name="Spatafora J.W."/>
            <person name="Aime M.C."/>
        </authorList>
    </citation>
    <scope>NUCLEOTIDE SEQUENCE [LARGE SCALE GENOMIC DNA]</scope>
    <source>
        <strain evidence="2 3">MCA 5214</strain>
    </source>
</reference>
<name>A0A316UW01_9BASI</name>